<dbReference type="Gene3D" id="3.30.420.10">
    <property type="entry name" value="Ribonuclease H-like superfamily/Ribonuclease H"/>
    <property type="match status" value="1"/>
</dbReference>
<sequence>MEGQAPITVRHGGAYQELYEELEADPILGLPSDFMTPKYNFDKPFKVCIGDHVLGDSMWYTDGSKMEEGVGAGVYGVKPKCSFSVSLGKLATVFQAELAAIRFCATEIEGK</sequence>
<proteinExistence type="predicted"/>
<evidence type="ECO:0000313" key="2">
    <source>
        <dbReference type="Proteomes" id="UP000015103"/>
    </source>
</evidence>
<name>T1I2I9_RHOPR</name>
<organism evidence="1 2">
    <name type="scientific">Rhodnius prolixus</name>
    <name type="common">Triatomid bug</name>
    <dbReference type="NCBI Taxonomy" id="13249"/>
    <lineage>
        <taxon>Eukaryota</taxon>
        <taxon>Metazoa</taxon>
        <taxon>Ecdysozoa</taxon>
        <taxon>Arthropoda</taxon>
        <taxon>Hexapoda</taxon>
        <taxon>Insecta</taxon>
        <taxon>Pterygota</taxon>
        <taxon>Neoptera</taxon>
        <taxon>Paraneoptera</taxon>
        <taxon>Hemiptera</taxon>
        <taxon>Heteroptera</taxon>
        <taxon>Panheteroptera</taxon>
        <taxon>Cimicomorpha</taxon>
        <taxon>Reduviidae</taxon>
        <taxon>Triatominae</taxon>
        <taxon>Rhodnius</taxon>
    </lineage>
</organism>
<accession>T1I2I9</accession>
<dbReference type="STRING" id="13249.T1I2I9"/>
<dbReference type="EnsemblMetazoa" id="RPRC010508-RA">
    <property type="protein sequence ID" value="RPRC010508-PA"/>
    <property type="gene ID" value="RPRC010508"/>
</dbReference>
<reference evidence="1" key="1">
    <citation type="submission" date="2015-05" db="UniProtKB">
        <authorList>
            <consortium name="EnsemblMetazoa"/>
        </authorList>
    </citation>
    <scope>IDENTIFICATION</scope>
</reference>
<dbReference type="GO" id="GO:0003676">
    <property type="term" value="F:nucleic acid binding"/>
    <property type="evidence" value="ECO:0007669"/>
    <property type="project" value="InterPro"/>
</dbReference>
<dbReference type="AlphaFoldDB" id="T1I2I9"/>
<dbReference type="HOGENOM" id="CLU_137008_0_0_1"/>
<evidence type="ECO:0008006" key="3">
    <source>
        <dbReference type="Google" id="ProtNLM"/>
    </source>
</evidence>
<dbReference type="VEuPathDB" id="VectorBase:RPRC010508"/>
<protein>
    <recommendedName>
        <fullName evidence="3">RNase H type-1 domain-containing protein</fullName>
    </recommendedName>
</protein>
<dbReference type="Proteomes" id="UP000015103">
    <property type="component" value="Unassembled WGS sequence"/>
</dbReference>
<dbReference type="InterPro" id="IPR036397">
    <property type="entry name" value="RNaseH_sf"/>
</dbReference>
<keyword evidence="2" id="KW-1185">Reference proteome</keyword>
<dbReference type="InParanoid" id="T1I2I9"/>
<evidence type="ECO:0000313" key="1">
    <source>
        <dbReference type="EnsemblMetazoa" id="RPRC010508-PA"/>
    </source>
</evidence>
<dbReference type="EMBL" id="ACPB03009162">
    <property type="status" value="NOT_ANNOTATED_CDS"/>
    <property type="molecule type" value="Genomic_DNA"/>
</dbReference>